<evidence type="ECO:0000259" key="1">
    <source>
        <dbReference type="Pfam" id="PF01609"/>
    </source>
</evidence>
<feature type="domain" description="Transposase IS4-like" evidence="1">
    <location>
        <begin position="2"/>
        <end position="79"/>
    </location>
</feature>
<comment type="caution">
    <text evidence="2">The sequence shown here is derived from an EMBL/GenBank/DDBJ whole genome shotgun (WGS) entry which is preliminary data.</text>
</comment>
<protein>
    <submittedName>
        <fullName evidence="2">Transposase DDE domain protein</fullName>
    </submittedName>
</protein>
<dbReference type="Proteomes" id="UP000036771">
    <property type="component" value="Unassembled WGS sequence"/>
</dbReference>
<evidence type="ECO:0000313" key="2">
    <source>
        <dbReference type="EMBL" id="GAO97480.1"/>
    </source>
</evidence>
<accession>A0A0K8MAG5</accession>
<dbReference type="EMBL" id="BBVC01000006">
    <property type="protein sequence ID" value="GAO97480.1"/>
    <property type="molecule type" value="Genomic_DNA"/>
</dbReference>
<dbReference type="Pfam" id="PF01609">
    <property type="entry name" value="DDE_Tnp_1"/>
    <property type="match status" value="1"/>
</dbReference>
<proteinExistence type="predicted"/>
<name>A0A0K8MAG5_9PROT</name>
<reference evidence="2 3" key="1">
    <citation type="submission" date="2015-03" db="EMBL/GenBank/DDBJ databases">
        <title>Caedibacter varicaedens, whole genome shotgun sequence.</title>
        <authorList>
            <person name="Suzuki H."/>
            <person name="Dapper A.L."/>
            <person name="Gibson A.K."/>
            <person name="Jackson C."/>
            <person name="Lee H."/>
            <person name="Pejaver V.R."/>
            <person name="Doak T."/>
            <person name="Lynch M."/>
        </authorList>
    </citation>
    <scope>NUCLEOTIDE SEQUENCE [LARGE SCALE GENOMIC DNA]</scope>
</reference>
<dbReference type="InterPro" id="IPR002559">
    <property type="entry name" value="Transposase_11"/>
</dbReference>
<keyword evidence="3" id="KW-1185">Reference proteome</keyword>
<dbReference type="GO" id="GO:0006313">
    <property type="term" value="P:DNA transposition"/>
    <property type="evidence" value="ECO:0007669"/>
    <property type="project" value="InterPro"/>
</dbReference>
<dbReference type="GO" id="GO:0004803">
    <property type="term" value="F:transposase activity"/>
    <property type="evidence" value="ECO:0007669"/>
    <property type="project" value="InterPro"/>
</dbReference>
<dbReference type="OrthoDB" id="32553at2"/>
<gene>
    <name evidence="2" type="ORF">Cva_00112</name>
</gene>
<sequence length="83" mass="9215">MIDATIVYAHACSVRYRKNSQEKKALGRSKGGLTTKIHALVDALGNSLKFILTPEKRHEITQALALIQDMVIADKGYDRNVFA</sequence>
<organism evidence="2 3">
    <name type="scientific">Caedimonas varicaedens</name>
    <dbReference type="NCBI Taxonomy" id="1629334"/>
    <lineage>
        <taxon>Bacteria</taxon>
        <taxon>Pseudomonadati</taxon>
        <taxon>Pseudomonadota</taxon>
        <taxon>Alphaproteobacteria</taxon>
        <taxon>Holosporales</taxon>
        <taxon>Caedimonadaceae</taxon>
        <taxon>Caedimonas</taxon>
    </lineage>
</organism>
<dbReference type="STRING" id="1629334.Cva_00112"/>
<dbReference type="AlphaFoldDB" id="A0A0K8MAG5"/>
<evidence type="ECO:0000313" key="3">
    <source>
        <dbReference type="Proteomes" id="UP000036771"/>
    </source>
</evidence>
<dbReference type="GO" id="GO:0003677">
    <property type="term" value="F:DNA binding"/>
    <property type="evidence" value="ECO:0007669"/>
    <property type="project" value="InterPro"/>
</dbReference>